<evidence type="ECO:0008006" key="4">
    <source>
        <dbReference type="Google" id="ProtNLM"/>
    </source>
</evidence>
<dbReference type="InterPro" id="IPR042098">
    <property type="entry name" value="TauD-like_sf"/>
</dbReference>
<dbReference type="Gramene" id="Mp5g22780.1">
    <property type="protein sequence ID" value="Mp5g22780.1.cds"/>
    <property type="gene ID" value="Mp5g22780"/>
</dbReference>
<proteinExistence type="predicted"/>
<organism evidence="2 3">
    <name type="scientific">Marchantia polymorpha</name>
    <name type="common">Common liverwort</name>
    <name type="synonym">Marchantia aquatica</name>
    <dbReference type="NCBI Taxonomy" id="3197"/>
    <lineage>
        <taxon>Eukaryota</taxon>
        <taxon>Viridiplantae</taxon>
        <taxon>Streptophyta</taxon>
        <taxon>Embryophyta</taxon>
        <taxon>Marchantiophyta</taxon>
        <taxon>Marchantiopsida</taxon>
        <taxon>Marchantiidae</taxon>
        <taxon>Marchantiales</taxon>
        <taxon>Marchantiaceae</taxon>
        <taxon>Marchantia</taxon>
    </lineage>
</organism>
<dbReference type="GO" id="GO:0016491">
    <property type="term" value="F:oxidoreductase activity"/>
    <property type="evidence" value="ECO:0007669"/>
    <property type="project" value="UniProtKB-KW"/>
</dbReference>
<protein>
    <recommendedName>
        <fullName evidence="4">TauD/TfdA-like domain-containing protein</fullName>
    </recommendedName>
</protein>
<sequence>MSIDATCLRAISSVDLQANFTQRISRSRTLTCRHCNFSPAIHPSNAAVEGCAGIKSSTVGATSGFRPSNSLSRSMTQPIPLTATRFTPNPSAAILTESEQCEQSRENEWLLEIRVRPEDVAGFKQDYEAIAETWPSDLRTTRDAVALEDFVIDAAALVQKWLPRDVLRRVTKFNSDASQPSALVIRGLPIDDDLPPTTAEGAQIKVGKYMSETWLAGIGRVIGQPFNLRFGPMESLKTGGLGMLFKDILPVLSEEEKVSQNGSAAYLDLHCDYFQCVQECWVHTLAFIGIRGDPQLAGRTLLADFREIYKRANSADIELLRAKPITWRFGPRPEQWFSQLIIDGSDDNPHIYLFDEMVDNFHQVKDLVSGDPDVVAAYRRMKVLGRDLALEHGGVRLEGGDVLLLNQRRVAHGRNGFEAKYDGNDRWLQKLYVNEGQIWQPHGHSPWPERVLPYVVRKTSS</sequence>
<dbReference type="AlphaFoldDB" id="A0A2R6XL18"/>
<dbReference type="Gene3D" id="3.60.130.10">
    <property type="entry name" value="Clavaminate synthase-like"/>
    <property type="match status" value="1"/>
</dbReference>
<dbReference type="EMBL" id="KZ772682">
    <property type="protein sequence ID" value="PTQ46807.1"/>
    <property type="molecule type" value="Genomic_DNA"/>
</dbReference>
<gene>
    <name evidence="2" type="ORF">MARPO_0010s0178</name>
</gene>
<keyword evidence="1" id="KW-0560">Oxidoreductase</keyword>
<evidence type="ECO:0000313" key="2">
    <source>
        <dbReference type="EMBL" id="PTQ46807.1"/>
    </source>
</evidence>
<accession>A0A2R6XL18</accession>
<dbReference type="OrthoDB" id="406634at2759"/>
<evidence type="ECO:0000256" key="1">
    <source>
        <dbReference type="ARBA" id="ARBA00023002"/>
    </source>
</evidence>
<reference evidence="3" key="1">
    <citation type="journal article" date="2017" name="Cell">
        <title>Insights into land plant evolution garnered from the Marchantia polymorpha genome.</title>
        <authorList>
            <person name="Bowman J.L."/>
            <person name="Kohchi T."/>
            <person name="Yamato K.T."/>
            <person name="Jenkins J."/>
            <person name="Shu S."/>
            <person name="Ishizaki K."/>
            <person name="Yamaoka S."/>
            <person name="Nishihama R."/>
            <person name="Nakamura Y."/>
            <person name="Berger F."/>
            <person name="Adam C."/>
            <person name="Aki S.S."/>
            <person name="Althoff F."/>
            <person name="Araki T."/>
            <person name="Arteaga-Vazquez M.A."/>
            <person name="Balasubrmanian S."/>
            <person name="Barry K."/>
            <person name="Bauer D."/>
            <person name="Boehm C.R."/>
            <person name="Briginshaw L."/>
            <person name="Caballero-Perez J."/>
            <person name="Catarino B."/>
            <person name="Chen F."/>
            <person name="Chiyoda S."/>
            <person name="Chovatia M."/>
            <person name="Davies K.M."/>
            <person name="Delmans M."/>
            <person name="Demura T."/>
            <person name="Dierschke T."/>
            <person name="Dolan L."/>
            <person name="Dorantes-Acosta A.E."/>
            <person name="Eklund D.M."/>
            <person name="Florent S.N."/>
            <person name="Flores-Sandoval E."/>
            <person name="Fujiyama A."/>
            <person name="Fukuzawa H."/>
            <person name="Galik B."/>
            <person name="Grimanelli D."/>
            <person name="Grimwood J."/>
            <person name="Grossniklaus U."/>
            <person name="Hamada T."/>
            <person name="Haseloff J."/>
            <person name="Hetherington A.J."/>
            <person name="Higo A."/>
            <person name="Hirakawa Y."/>
            <person name="Hundley H.N."/>
            <person name="Ikeda Y."/>
            <person name="Inoue K."/>
            <person name="Inoue S.I."/>
            <person name="Ishida S."/>
            <person name="Jia Q."/>
            <person name="Kakita M."/>
            <person name="Kanazawa T."/>
            <person name="Kawai Y."/>
            <person name="Kawashima T."/>
            <person name="Kennedy M."/>
            <person name="Kinose K."/>
            <person name="Kinoshita T."/>
            <person name="Kohara Y."/>
            <person name="Koide E."/>
            <person name="Komatsu K."/>
            <person name="Kopischke S."/>
            <person name="Kubo M."/>
            <person name="Kyozuka J."/>
            <person name="Lagercrantz U."/>
            <person name="Lin S.S."/>
            <person name="Lindquist E."/>
            <person name="Lipzen A.M."/>
            <person name="Lu C.W."/>
            <person name="De Luna E."/>
            <person name="Martienssen R.A."/>
            <person name="Minamino N."/>
            <person name="Mizutani M."/>
            <person name="Mizutani M."/>
            <person name="Mochizuki N."/>
            <person name="Monte I."/>
            <person name="Mosher R."/>
            <person name="Nagasaki H."/>
            <person name="Nakagami H."/>
            <person name="Naramoto S."/>
            <person name="Nishitani K."/>
            <person name="Ohtani M."/>
            <person name="Okamoto T."/>
            <person name="Okumura M."/>
            <person name="Phillips J."/>
            <person name="Pollak B."/>
            <person name="Reinders A."/>
            <person name="Rovekamp M."/>
            <person name="Sano R."/>
            <person name="Sawa S."/>
            <person name="Schmid M.W."/>
            <person name="Shirakawa M."/>
            <person name="Solano R."/>
            <person name="Spunde A."/>
            <person name="Suetsugu N."/>
            <person name="Sugano S."/>
            <person name="Sugiyama A."/>
            <person name="Sun R."/>
            <person name="Suzuki Y."/>
            <person name="Takenaka M."/>
            <person name="Takezawa D."/>
            <person name="Tomogane H."/>
            <person name="Tsuzuki M."/>
            <person name="Ueda T."/>
            <person name="Umeda M."/>
            <person name="Ward J.M."/>
            <person name="Watanabe Y."/>
            <person name="Yazaki K."/>
            <person name="Yokoyama R."/>
            <person name="Yoshitake Y."/>
            <person name="Yotsui I."/>
            <person name="Zachgo S."/>
            <person name="Schmutz J."/>
        </authorList>
    </citation>
    <scope>NUCLEOTIDE SEQUENCE [LARGE SCALE GENOMIC DNA]</scope>
    <source>
        <strain evidence="3">Tak-1</strain>
    </source>
</reference>
<evidence type="ECO:0000313" key="3">
    <source>
        <dbReference type="Proteomes" id="UP000244005"/>
    </source>
</evidence>
<name>A0A2R6XL18_MARPO</name>
<keyword evidence="3" id="KW-1185">Reference proteome</keyword>
<dbReference type="SUPFAM" id="SSF51197">
    <property type="entry name" value="Clavaminate synthase-like"/>
    <property type="match status" value="1"/>
</dbReference>
<dbReference type="OMA" id="CLRADHE"/>
<dbReference type="Proteomes" id="UP000244005">
    <property type="component" value="Unassembled WGS sequence"/>
</dbReference>